<comment type="domain">
    <text evidence="2">The nitrogen atoms of the two glycine residues in the GGXR motif define the oxyanion hole, and stabilize the oxyanion that forms during the nucleophilic attack by the catalytic serine during substrate cleavage.</text>
</comment>
<comment type="function">
    <text evidence="2">Lipolytic acyl hydrolase (LAH).</text>
</comment>
<dbReference type="SUPFAM" id="SSF52151">
    <property type="entry name" value="FabD/lysophospholipase-like"/>
    <property type="match status" value="1"/>
</dbReference>
<evidence type="ECO:0000259" key="3">
    <source>
        <dbReference type="Pfam" id="PF01734"/>
    </source>
</evidence>
<dbReference type="KEGG" id="mng:MNEG_16090"/>
<evidence type="ECO:0000313" key="5">
    <source>
        <dbReference type="Proteomes" id="UP000054498"/>
    </source>
</evidence>
<reference evidence="4 5" key="1">
    <citation type="journal article" date="2013" name="BMC Genomics">
        <title>Reconstruction of the lipid metabolism for the microalga Monoraphidium neglectum from its genome sequence reveals characteristics suitable for biofuel production.</title>
        <authorList>
            <person name="Bogen C."/>
            <person name="Al-Dilaimi A."/>
            <person name="Albersmeier A."/>
            <person name="Wichmann J."/>
            <person name="Grundmann M."/>
            <person name="Rupp O."/>
            <person name="Lauersen K.J."/>
            <person name="Blifernez-Klassen O."/>
            <person name="Kalinowski J."/>
            <person name="Goesmann A."/>
            <person name="Mussgnug J.H."/>
            <person name="Kruse O."/>
        </authorList>
    </citation>
    <scope>NUCLEOTIDE SEQUENCE [LARGE SCALE GENOMIC DNA]</scope>
    <source>
        <strain evidence="4 5">SAG 48.87</strain>
    </source>
</reference>
<dbReference type="OrthoDB" id="549022at2759"/>
<keyword evidence="2" id="KW-0378">Hydrolase</keyword>
<dbReference type="InterPro" id="IPR002641">
    <property type="entry name" value="PNPLA_dom"/>
</dbReference>
<name>A0A0D2K6Q8_9CHLO</name>
<gene>
    <name evidence="4" type="ORF">MNEG_16090</name>
</gene>
<sequence length="146" mass="15572">MATLPEAESLSWMGLKSNLGLASGADLFGAIEQAVAQRTGVAAPTLGDVEAVSGVRVFISTTSLARRAPLYLDSRTHAGMRVRDALRASSAIPFYFSPVKSPFAADDLLVDGCITDCGWRLMGWGRSAVPHQVAWCCKQAAYRVPN</sequence>
<keyword evidence="2" id="KW-0442">Lipid degradation</keyword>
<evidence type="ECO:0000256" key="2">
    <source>
        <dbReference type="RuleBase" id="RU361262"/>
    </source>
</evidence>
<dbReference type="GO" id="GO:0016787">
    <property type="term" value="F:hydrolase activity"/>
    <property type="evidence" value="ECO:0007669"/>
    <property type="project" value="UniProtKB-KW"/>
</dbReference>
<dbReference type="EMBL" id="KK106184">
    <property type="protein sequence ID" value="KIY91873.1"/>
    <property type="molecule type" value="Genomic_DNA"/>
</dbReference>
<organism evidence="4 5">
    <name type="scientific">Monoraphidium neglectum</name>
    <dbReference type="NCBI Taxonomy" id="145388"/>
    <lineage>
        <taxon>Eukaryota</taxon>
        <taxon>Viridiplantae</taxon>
        <taxon>Chlorophyta</taxon>
        <taxon>core chlorophytes</taxon>
        <taxon>Chlorophyceae</taxon>
        <taxon>CS clade</taxon>
        <taxon>Sphaeropleales</taxon>
        <taxon>Selenastraceae</taxon>
        <taxon>Monoraphidium</taxon>
    </lineage>
</organism>
<dbReference type="InterPro" id="IPR016035">
    <property type="entry name" value="Acyl_Trfase/lysoPLipase"/>
</dbReference>
<comment type="similarity">
    <text evidence="2">Belongs to the patatin family.</text>
</comment>
<keyword evidence="1 2" id="KW-0443">Lipid metabolism</keyword>
<dbReference type="AlphaFoldDB" id="A0A0D2K6Q8"/>
<dbReference type="EC" id="3.1.1.-" evidence="2"/>
<dbReference type="Pfam" id="PF01734">
    <property type="entry name" value="Patatin"/>
    <property type="match status" value="1"/>
</dbReference>
<evidence type="ECO:0000256" key="1">
    <source>
        <dbReference type="ARBA" id="ARBA00023098"/>
    </source>
</evidence>
<dbReference type="GeneID" id="25733816"/>
<keyword evidence="5" id="KW-1185">Reference proteome</keyword>
<evidence type="ECO:0000313" key="4">
    <source>
        <dbReference type="EMBL" id="KIY91873.1"/>
    </source>
</evidence>
<dbReference type="Proteomes" id="UP000054498">
    <property type="component" value="Unassembled WGS sequence"/>
</dbReference>
<proteinExistence type="inferred from homology"/>
<protein>
    <recommendedName>
        <fullName evidence="2">Patatin</fullName>
        <ecNumber evidence="2">3.1.1.-</ecNumber>
    </recommendedName>
</protein>
<feature type="domain" description="PNPLA" evidence="3">
    <location>
        <begin position="51"/>
        <end position="114"/>
    </location>
</feature>
<dbReference type="RefSeq" id="XP_013890893.1">
    <property type="nucleotide sequence ID" value="XM_014035439.1"/>
</dbReference>
<dbReference type="GO" id="GO:0016042">
    <property type="term" value="P:lipid catabolic process"/>
    <property type="evidence" value="ECO:0007669"/>
    <property type="project" value="UniProtKB-KW"/>
</dbReference>
<accession>A0A0D2K6Q8</accession>
<dbReference type="Gene3D" id="3.40.1090.10">
    <property type="entry name" value="Cytosolic phospholipase A2 catalytic domain"/>
    <property type="match status" value="1"/>
</dbReference>